<evidence type="ECO:0000256" key="2">
    <source>
        <dbReference type="SAM" id="SignalP"/>
    </source>
</evidence>
<evidence type="ECO:0000313" key="4">
    <source>
        <dbReference type="RefSeq" id="XP_034253040.1"/>
    </source>
</evidence>
<feature type="chain" id="PRO_5027858085" evidence="2">
    <location>
        <begin position="31"/>
        <end position="883"/>
    </location>
</feature>
<sequence>MEGHPRRSVRWSGRALLSWIALSALAAVAAQENAGMTIPSSLVECYSNASLLSHAALPTFGIGQLIDLIRKVENNQYIPMDLKTLAVQLTQRFRQDGIRRAPDVTPSDGVVPFTPSGPEFFRHMILLTKLIPGNAYNFPNSSLSMPEQCALHFMMSSTMDDINRGANDDQPCNNLKNYPSDPYGNSGTFSGYQSGYGGGGYGGFGGGYSSGVNYNSRRGPPTRAPRRSRNASPGIEDDVEILDPNLQAAATEKAGKSTNYVRSRCPVQSGVVLTPWGSVSGGTVIAAIAAGLVPQTVQGEMLAAAFPRSRYYTPRRNSADTMGAIDNRWAATFSGDLAQVALLQGASDRNNMAVGTAGGWSSAFEPKQYYITPQNLNRQTDGSMTDPMVRGSMDGLIMASYVSEWYSRTSNSLKLSQLLDMYYSERGVFDRNTRACSRRERFGDVATTQTLNAQTEAFSKFYGRNNPISVTMTDDVISDLADTAVSKLQLYIPTASAPACEVTSTGLLARPYANLLVLLDTAWQYTDIHPAISFLLDRTEAGQFGSKVTILNAMDGSVLFNSTYPRLDWHVAYTSDAHSDAAMTATGFDMLSSLGAAMQRLRTHDADNHDRRVLGGRGQAVLFVPQQNKGVDQNKLWERMTNYRMLYPDVDLLVLASRNINRNAFSAFTNDTNNDVFSLEPTDPYNSMSQLVNRIKRVPRRLRNPNCDPDWREDRSGNSEFVDYVEPLGVNYYRLAPNNFYRTTDTQAKLRVTMNQGLGTLTVCYSRSFPSLNGTSSNIGSQATSAGTCSQVGNNGLEIPIVNLCPDAYFVRDCAPLYLAVSAAQSTTGASTRCQDQNACRFPDMVRYSVILERAGCWSSASGLQAVGVLATLLVALSSVLLH</sequence>
<organism evidence="4">
    <name type="scientific">Thrips palmi</name>
    <name type="common">Melon thrips</name>
    <dbReference type="NCBI Taxonomy" id="161013"/>
    <lineage>
        <taxon>Eukaryota</taxon>
        <taxon>Metazoa</taxon>
        <taxon>Ecdysozoa</taxon>
        <taxon>Arthropoda</taxon>
        <taxon>Hexapoda</taxon>
        <taxon>Insecta</taxon>
        <taxon>Pterygota</taxon>
        <taxon>Neoptera</taxon>
        <taxon>Paraneoptera</taxon>
        <taxon>Thysanoptera</taxon>
        <taxon>Terebrantia</taxon>
        <taxon>Thripoidea</taxon>
        <taxon>Thripidae</taxon>
        <taxon>Thrips</taxon>
    </lineage>
</organism>
<dbReference type="RefSeq" id="XP_034253040.1">
    <property type="nucleotide sequence ID" value="XM_034397149.1"/>
</dbReference>
<name>A0A6P9A681_THRPL</name>
<dbReference type="AlphaFoldDB" id="A0A6P9A681"/>
<evidence type="ECO:0000313" key="3">
    <source>
        <dbReference type="Proteomes" id="UP000515158"/>
    </source>
</evidence>
<dbReference type="FunCoup" id="A0A6P9A681">
    <property type="interactions" value="4"/>
</dbReference>
<dbReference type="OrthoDB" id="10256829at2759"/>
<proteinExistence type="predicted"/>
<dbReference type="Proteomes" id="UP000515158">
    <property type="component" value="Unplaced"/>
</dbReference>
<gene>
    <name evidence="4" type="primary">LOC117652324</name>
</gene>
<dbReference type="InParanoid" id="A0A6P9A681"/>
<feature type="signal peptide" evidence="2">
    <location>
        <begin position="1"/>
        <end position="30"/>
    </location>
</feature>
<feature type="region of interest" description="Disordered" evidence="1">
    <location>
        <begin position="212"/>
        <end position="236"/>
    </location>
</feature>
<reference evidence="4" key="1">
    <citation type="submission" date="2025-08" db="UniProtKB">
        <authorList>
            <consortium name="RefSeq"/>
        </authorList>
    </citation>
    <scope>IDENTIFICATION</scope>
    <source>
        <tissue evidence="4">Total insect</tissue>
    </source>
</reference>
<accession>A0A6P9A681</accession>
<evidence type="ECO:0000256" key="1">
    <source>
        <dbReference type="SAM" id="MobiDB-lite"/>
    </source>
</evidence>
<protein>
    <submittedName>
        <fullName evidence="4">Uncharacterized protein LOC117652324</fullName>
    </submittedName>
</protein>
<keyword evidence="3" id="KW-1185">Reference proteome</keyword>
<dbReference type="KEGG" id="tpal:117652324"/>
<dbReference type="GeneID" id="117652324"/>
<keyword evidence="2" id="KW-0732">Signal</keyword>